<dbReference type="NCBIfam" id="NF006421">
    <property type="entry name" value="PRK08673.1"/>
    <property type="match status" value="1"/>
</dbReference>
<dbReference type="SUPFAM" id="SSF51569">
    <property type="entry name" value="Aldolase"/>
    <property type="match status" value="1"/>
</dbReference>
<evidence type="ECO:0000313" key="3">
    <source>
        <dbReference type="EMBL" id="SFT43044.1"/>
    </source>
</evidence>
<dbReference type="EMBL" id="FPAS01000001">
    <property type="protein sequence ID" value="SFT43044.1"/>
    <property type="molecule type" value="Genomic_DNA"/>
</dbReference>
<keyword evidence="4" id="KW-1185">Reference proteome</keyword>
<evidence type="ECO:0000256" key="1">
    <source>
        <dbReference type="ARBA" id="ARBA00022679"/>
    </source>
</evidence>
<dbReference type="Proteomes" id="UP000236454">
    <property type="component" value="Unassembled WGS sequence"/>
</dbReference>
<dbReference type="Gene3D" id="3.20.20.70">
    <property type="entry name" value="Aldolase class I"/>
    <property type="match status" value="1"/>
</dbReference>
<dbReference type="Pfam" id="PF00793">
    <property type="entry name" value="DAHP_synth_1"/>
    <property type="match status" value="1"/>
</dbReference>
<dbReference type="GO" id="GO:0016740">
    <property type="term" value="F:transferase activity"/>
    <property type="evidence" value="ECO:0007669"/>
    <property type="project" value="UniProtKB-KW"/>
</dbReference>
<dbReference type="InterPro" id="IPR006218">
    <property type="entry name" value="DAHP1/KDSA"/>
</dbReference>
<accession>A0A1I6XYY6</accession>
<reference evidence="3 4" key="1">
    <citation type="submission" date="2016-10" db="EMBL/GenBank/DDBJ databases">
        <authorList>
            <person name="de Groot N.N."/>
        </authorList>
    </citation>
    <scope>NUCLEOTIDE SEQUENCE [LARGE SCALE GENOMIC DNA]</scope>
    <source>
        <strain evidence="3 4">CGMCC 1.7005</strain>
    </source>
</reference>
<dbReference type="AlphaFoldDB" id="A0A1I6XYY6"/>
<name>A0A1I6XYY6_9FLAO</name>
<keyword evidence="1" id="KW-0808">Transferase</keyword>
<dbReference type="RefSeq" id="WP_090246007.1">
    <property type="nucleotide sequence ID" value="NZ_FPAS01000001.1"/>
</dbReference>
<sequence length="333" mass="36624">MIIHLKNNINEQDAHHLAESVQAFYFKDQEGKKVLVTSSSVKELPKEVEDKVNDFWVFPNDMQLASREYKKETRTVAIGDTRIGGDTGNTILIGGPCSVESEGQIRTSAELIKGMGLTTLRGGCYKPRTSPYSFQGLGLEGLMLLAKMREEYGLKVITEVRDATHVDEVIEHSDVIQVGAKAMYDQGILRACAKTQKPVLIKRGFGTTLQEFVQSAEFVLSGGNENVILCERGIRSFETKTRFTLDLCGVAYLQEHTNLPIILDPSHAMGFAYGVLPLAKACVAMGIDGLLIEAHPTPKLAKSDASQQLDHESFSHLIDELNPIAQAVGYKIV</sequence>
<dbReference type="InterPro" id="IPR013785">
    <property type="entry name" value="Aldolase_TIM"/>
</dbReference>
<dbReference type="OrthoDB" id="9776934at2"/>
<dbReference type="GO" id="GO:0016832">
    <property type="term" value="F:aldehyde-lyase activity"/>
    <property type="evidence" value="ECO:0007669"/>
    <property type="project" value="InterPro"/>
</dbReference>
<dbReference type="GO" id="GO:0009073">
    <property type="term" value="P:aromatic amino acid family biosynthetic process"/>
    <property type="evidence" value="ECO:0007669"/>
    <property type="project" value="InterPro"/>
</dbReference>
<dbReference type="InterPro" id="IPR052899">
    <property type="entry name" value="Class-I_DAHP_synthase"/>
</dbReference>
<proteinExistence type="predicted"/>
<dbReference type="PANTHER" id="PTHR43018">
    <property type="entry name" value="PHOSPHO-2-DEHYDRO-3-DEOXYHEPTONATE ALDOLASE"/>
    <property type="match status" value="1"/>
</dbReference>
<organism evidence="3 4">
    <name type="scientific">Lishizhenia tianjinensis</name>
    <dbReference type="NCBI Taxonomy" id="477690"/>
    <lineage>
        <taxon>Bacteria</taxon>
        <taxon>Pseudomonadati</taxon>
        <taxon>Bacteroidota</taxon>
        <taxon>Flavobacteriia</taxon>
        <taxon>Flavobacteriales</taxon>
        <taxon>Crocinitomicaceae</taxon>
        <taxon>Lishizhenia</taxon>
    </lineage>
</organism>
<dbReference type="PANTHER" id="PTHR43018:SF2">
    <property type="entry name" value="PHOSPHO-2-DEHYDRO-3-DEOXYHEPTONATE ALDOLASE"/>
    <property type="match status" value="1"/>
</dbReference>
<evidence type="ECO:0000313" key="4">
    <source>
        <dbReference type="Proteomes" id="UP000236454"/>
    </source>
</evidence>
<protein>
    <submittedName>
        <fullName evidence="3">3-deoxy-D-arabinoheptulosonate-7-phosphate synthase</fullName>
    </submittedName>
</protein>
<dbReference type="NCBIfam" id="TIGR01361">
    <property type="entry name" value="DAHP_synth_Bsub"/>
    <property type="match status" value="1"/>
</dbReference>
<feature type="domain" description="DAHP synthetase I/KDSA" evidence="2">
    <location>
        <begin position="80"/>
        <end position="322"/>
    </location>
</feature>
<dbReference type="STRING" id="477690.SAMN05216474_0522"/>
<dbReference type="InterPro" id="IPR006268">
    <property type="entry name" value="DAHP_syn_2"/>
</dbReference>
<gene>
    <name evidence="3" type="ORF">SAMN05216474_0522</name>
</gene>
<dbReference type="NCBIfam" id="NF009239">
    <property type="entry name" value="PRK12595.1"/>
    <property type="match status" value="1"/>
</dbReference>
<evidence type="ECO:0000259" key="2">
    <source>
        <dbReference type="Pfam" id="PF00793"/>
    </source>
</evidence>